<dbReference type="PANTHER" id="PTHR21146">
    <property type="entry name" value="MEF2B PROTEIN"/>
    <property type="match status" value="1"/>
</dbReference>
<dbReference type="Pfam" id="PF10167">
    <property type="entry name" value="BORCS8"/>
    <property type="match status" value="1"/>
</dbReference>
<dbReference type="GO" id="GO:0099078">
    <property type="term" value="C:BORC complex"/>
    <property type="evidence" value="ECO:0007669"/>
    <property type="project" value="TreeGrafter"/>
</dbReference>
<evidence type="ECO:0000256" key="1">
    <source>
        <dbReference type="ARBA" id="ARBA00004656"/>
    </source>
</evidence>
<dbReference type="InterPro" id="IPR019320">
    <property type="entry name" value="BORCS8"/>
</dbReference>
<evidence type="ECO:0000256" key="4">
    <source>
        <dbReference type="ARBA" id="ARBA00023228"/>
    </source>
</evidence>
<reference evidence="6" key="2">
    <citation type="submission" date="2020-10" db="UniProtKB">
        <authorList>
            <consortium name="WormBaseParasite"/>
        </authorList>
    </citation>
    <scope>IDENTIFICATION</scope>
</reference>
<keyword evidence="5" id="KW-1185">Reference proteome</keyword>
<comment type="subcellular location">
    <subcellularLocation>
        <location evidence="1">Lysosome membrane</location>
    </subcellularLocation>
</comment>
<evidence type="ECO:0000256" key="3">
    <source>
        <dbReference type="ARBA" id="ARBA00023136"/>
    </source>
</evidence>
<dbReference type="PANTHER" id="PTHR21146:SF0">
    <property type="entry name" value="BLOC-1-RELATED COMPLEX SUBUNIT 8"/>
    <property type="match status" value="1"/>
</dbReference>
<proteinExistence type="inferred from homology"/>
<reference evidence="5" key="1">
    <citation type="journal article" date="2013" name="Genetics">
        <title>The draft genome and transcriptome of Panagrellus redivivus are shaped by the harsh demands of a free-living lifestyle.</title>
        <authorList>
            <person name="Srinivasan J."/>
            <person name="Dillman A.R."/>
            <person name="Macchietto M.G."/>
            <person name="Heikkinen L."/>
            <person name="Lakso M."/>
            <person name="Fracchia K.M."/>
            <person name="Antoshechkin I."/>
            <person name="Mortazavi A."/>
            <person name="Wong G."/>
            <person name="Sternberg P.W."/>
        </authorList>
    </citation>
    <scope>NUCLEOTIDE SEQUENCE [LARGE SCALE GENOMIC DNA]</scope>
    <source>
        <strain evidence="5">MT8872</strain>
    </source>
</reference>
<dbReference type="Proteomes" id="UP000492821">
    <property type="component" value="Unassembled WGS sequence"/>
</dbReference>
<keyword evidence="3" id="KW-0472">Membrane</keyword>
<dbReference type="WBParaSite" id="Pan_g20948.t1">
    <property type="protein sequence ID" value="Pan_g20948.t1"/>
    <property type="gene ID" value="Pan_g20948"/>
</dbReference>
<evidence type="ECO:0000313" key="5">
    <source>
        <dbReference type="Proteomes" id="UP000492821"/>
    </source>
</evidence>
<organism evidence="5 6">
    <name type="scientific">Panagrellus redivivus</name>
    <name type="common">Microworm</name>
    <dbReference type="NCBI Taxonomy" id="6233"/>
    <lineage>
        <taxon>Eukaryota</taxon>
        <taxon>Metazoa</taxon>
        <taxon>Ecdysozoa</taxon>
        <taxon>Nematoda</taxon>
        <taxon>Chromadorea</taxon>
        <taxon>Rhabditida</taxon>
        <taxon>Tylenchina</taxon>
        <taxon>Panagrolaimomorpha</taxon>
        <taxon>Panagrolaimoidea</taxon>
        <taxon>Panagrolaimidae</taxon>
        <taxon>Panagrellus</taxon>
    </lineage>
</organism>
<evidence type="ECO:0000313" key="6">
    <source>
        <dbReference type="WBParaSite" id="Pan_g20948.t1"/>
    </source>
</evidence>
<dbReference type="GO" id="GO:0005765">
    <property type="term" value="C:lysosomal membrane"/>
    <property type="evidence" value="ECO:0007669"/>
    <property type="project" value="UniProtKB-SubCell"/>
</dbReference>
<sequence>MASREVQKRCQLVSERLSESFHIVDHDPSMAMYRLQEHVHKSVPVLVARKYDMMRLNATLQGAYYDVDNSIEAIRDMKQAVPTFDRILEMLRDSTFNKQQLDYEVAKAKAAESAQQKSLSK</sequence>
<comment type="similarity">
    <text evidence="2">Belongs to the BORCS8 family.</text>
</comment>
<protein>
    <submittedName>
        <fullName evidence="6">BLOC-1-related complex subunit 7</fullName>
    </submittedName>
</protein>
<name>A0A7E4VIM6_PANRE</name>
<evidence type="ECO:0000256" key="2">
    <source>
        <dbReference type="ARBA" id="ARBA00010463"/>
    </source>
</evidence>
<keyword evidence="4" id="KW-0458">Lysosome</keyword>
<accession>A0A7E4VIM6</accession>
<dbReference type="AlphaFoldDB" id="A0A7E4VIM6"/>